<evidence type="ECO:0000313" key="2">
    <source>
        <dbReference type="Proteomes" id="UP000321816"/>
    </source>
</evidence>
<proteinExistence type="predicted"/>
<sequence length="179" mass="20604">MKLLILYYSHSGNNEKLAVELQERIGCDKYEVKEKKKRKDISIFFDFLLKRNSRLAPIEFDVSEYGPVILLAPIWAGKIAAPMRTFIKREKLTDYSFITLCSGADGQREKIASELATLTPEKPTAVAELWINNLLPEEQRNKIKYTSSFRVEKQHMQQFDAEIKSFIEMALPGSGKVRD</sequence>
<dbReference type="EMBL" id="CP144914">
    <property type="protein sequence ID" value="WWD79008.1"/>
    <property type="molecule type" value="Genomic_DNA"/>
</dbReference>
<protein>
    <submittedName>
        <fullName evidence="1">Flavodoxin family protein</fullName>
    </submittedName>
</protein>
<organism evidence="1 2">
    <name type="scientific">Alkalicoccus halolimnae</name>
    <dbReference type="NCBI Taxonomy" id="1667239"/>
    <lineage>
        <taxon>Bacteria</taxon>
        <taxon>Bacillati</taxon>
        <taxon>Bacillota</taxon>
        <taxon>Bacilli</taxon>
        <taxon>Bacillales</taxon>
        <taxon>Bacillaceae</taxon>
        <taxon>Alkalicoccus</taxon>
    </lineage>
</organism>
<dbReference type="RefSeq" id="WP_147805203.1">
    <property type="nucleotide sequence ID" value="NZ_CP144914.1"/>
</dbReference>
<dbReference type="PANTHER" id="PTHR39201:SF1">
    <property type="entry name" value="FLAVODOXIN-LIKE DOMAIN-CONTAINING PROTEIN"/>
    <property type="match status" value="1"/>
</dbReference>
<dbReference type="SUPFAM" id="SSF52218">
    <property type="entry name" value="Flavoproteins"/>
    <property type="match status" value="1"/>
</dbReference>
<accession>A0A5C7F2U2</accession>
<dbReference type="Proteomes" id="UP000321816">
    <property type="component" value="Chromosome"/>
</dbReference>
<reference evidence="1 2" key="1">
    <citation type="submission" date="2024-01" db="EMBL/GenBank/DDBJ databases">
        <title>Complete Genome Sequence of Alkalicoccus halolimnae BZ-SZ-XJ29T, a Moderately Halophilic Bacterium Isolated from a Salt Lake.</title>
        <authorList>
            <person name="Zhao B."/>
        </authorList>
    </citation>
    <scope>NUCLEOTIDE SEQUENCE [LARGE SCALE GENOMIC DNA]</scope>
    <source>
        <strain evidence="1 2">BZ-SZ-XJ29</strain>
    </source>
</reference>
<keyword evidence="2" id="KW-1185">Reference proteome</keyword>
<name>A0A5C7F2U2_9BACI</name>
<dbReference type="OrthoDB" id="2049760at2"/>
<gene>
    <name evidence="1" type="ORF">FTX54_011300</name>
</gene>
<dbReference type="KEGG" id="ahal:FTX54_011300"/>
<dbReference type="AlphaFoldDB" id="A0A5C7F2U2"/>
<dbReference type="Gene3D" id="3.40.50.360">
    <property type="match status" value="1"/>
</dbReference>
<dbReference type="PANTHER" id="PTHR39201">
    <property type="entry name" value="EXPORTED PROTEIN-RELATED"/>
    <property type="match status" value="1"/>
</dbReference>
<evidence type="ECO:0000313" key="1">
    <source>
        <dbReference type="EMBL" id="WWD79008.1"/>
    </source>
</evidence>
<dbReference type="InterPro" id="IPR029039">
    <property type="entry name" value="Flavoprotein-like_sf"/>
</dbReference>